<evidence type="ECO:0000256" key="2">
    <source>
        <dbReference type="ARBA" id="ARBA00022723"/>
    </source>
</evidence>
<comment type="cofactor">
    <cofactor evidence="6">
        <name>Zn(2+)</name>
        <dbReference type="ChEBI" id="CHEBI:29105"/>
    </cofactor>
    <text evidence="6">Binds 1 zinc ion per subunit.</text>
</comment>
<dbReference type="GO" id="GO:0004222">
    <property type="term" value="F:metalloendopeptidase activity"/>
    <property type="evidence" value="ECO:0007669"/>
    <property type="project" value="InterPro"/>
</dbReference>
<feature type="transmembrane region" description="Helical" evidence="7">
    <location>
        <begin position="72"/>
        <end position="91"/>
    </location>
</feature>
<comment type="similarity">
    <text evidence="6">Belongs to the peptidase M48 family.</text>
</comment>
<feature type="transmembrane region" description="Helical" evidence="7">
    <location>
        <begin position="277"/>
        <end position="295"/>
    </location>
</feature>
<evidence type="ECO:0000256" key="6">
    <source>
        <dbReference type="RuleBase" id="RU003983"/>
    </source>
</evidence>
<evidence type="ECO:0000256" key="1">
    <source>
        <dbReference type="ARBA" id="ARBA00022670"/>
    </source>
</evidence>
<organism evidence="9 10">
    <name type="scientific">Parasutterella muris</name>
    <dbReference type="NCBI Taxonomy" id="2565572"/>
    <lineage>
        <taxon>Bacteria</taxon>
        <taxon>Pseudomonadati</taxon>
        <taxon>Pseudomonadota</taxon>
        <taxon>Betaproteobacteria</taxon>
        <taxon>Burkholderiales</taxon>
        <taxon>Sutterellaceae</taxon>
        <taxon>Parasutterella</taxon>
    </lineage>
</organism>
<evidence type="ECO:0000259" key="8">
    <source>
        <dbReference type="Pfam" id="PF01435"/>
    </source>
</evidence>
<feature type="transmembrane region" description="Helical" evidence="7">
    <location>
        <begin position="144"/>
        <end position="164"/>
    </location>
</feature>
<keyword evidence="1 6" id="KW-0645">Protease</keyword>
<feature type="domain" description="Peptidase M48" evidence="8">
    <location>
        <begin position="239"/>
        <end position="405"/>
    </location>
</feature>
<keyword evidence="7" id="KW-0472">Membrane</keyword>
<gene>
    <name evidence="9" type="ORF">E5987_10055</name>
</gene>
<keyword evidence="4 6" id="KW-0862">Zinc</keyword>
<keyword evidence="7" id="KW-1133">Transmembrane helix</keyword>
<reference evidence="9 10" key="1">
    <citation type="submission" date="2019-12" db="EMBL/GenBank/DDBJ databases">
        <title>Microbes associate with the intestines of laboratory mice.</title>
        <authorList>
            <person name="Navarre W."/>
            <person name="Wong E."/>
        </authorList>
    </citation>
    <scope>NUCLEOTIDE SEQUENCE [LARGE SCALE GENOMIC DNA]</scope>
    <source>
        <strain evidence="9 10">NM82_D38</strain>
    </source>
</reference>
<keyword evidence="7" id="KW-0812">Transmembrane</keyword>
<feature type="transmembrane region" description="Helical" evidence="7">
    <location>
        <begin position="315"/>
        <end position="337"/>
    </location>
</feature>
<keyword evidence="2" id="KW-0479">Metal-binding</keyword>
<dbReference type="InterPro" id="IPR001915">
    <property type="entry name" value="Peptidase_M48"/>
</dbReference>
<feature type="transmembrane region" description="Helical" evidence="7">
    <location>
        <begin position="6"/>
        <end position="27"/>
    </location>
</feature>
<keyword evidence="3 6" id="KW-0378">Hydrolase</keyword>
<dbReference type="GO" id="GO:0046872">
    <property type="term" value="F:metal ion binding"/>
    <property type="evidence" value="ECO:0007669"/>
    <property type="project" value="UniProtKB-KW"/>
</dbReference>
<evidence type="ECO:0000313" key="10">
    <source>
        <dbReference type="Proteomes" id="UP000472580"/>
    </source>
</evidence>
<evidence type="ECO:0000256" key="5">
    <source>
        <dbReference type="ARBA" id="ARBA00023049"/>
    </source>
</evidence>
<dbReference type="OrthoDB" id="9157517at2"/>
<accession>A0A6L6YIP4</accession>
<feature type="transmembrane region" description="Helical" evidence="7">
    <location>
        <begin position="170"/>
        <end position="190"/>
    </location>
</feature>
<evidence type="ECO:0000256" key="4">
    <source>
        <dbReference type="ARBA" id="ARBA00022833"/>
    </source>
</evidence>
<feature type="transmembrane region" description="Helical" evidence="7">
    <location>
        <begin position="103"/>
        <end position="123"/>
    </location>
</feature>
<dbReference type="Pfam" id="PF01435">
    <property type="entry name" value="Peptidase_M48"/>
    <property type="match status" value="1"/>
</dbReference>
<protein>
    <submittedName>
        <fullName evidence="9">M48 family metalloprotease</fullName>
    </submittedName>
</protein>
<dbReference type="PANTHER" id="PTHR10120">
    <property type="entry name" value="CAAX PRENYL PROTEASE 1"/>
    <property type="match status" value="1"/>
</dbReference>
<evidence type="ECO:0000256" key="3">
    <source>
        <dbReference type="ARBA" id="ARBA00022801"/>
    </source>
</evidence>
<dbReference type="GO" id="GO:0006508">
    <property type="term" value="P:proteolysis"/>
    <property type="evidence" value="ECO:0007669"/>
    <property type="project" value="UniProtKB-KW"/>
</dbReference>
<dbReference type="Gene3D" id="3.30.2010.10">
    <property type="entry name" value="Metalloproteases ('zincins'), catalytic domain"/>
    <property type="match status" value="1"/>
</dbReference>
<sequence length="420" mass="47124">MNSGLTFETIFLIFLLGNIVLSFFLYLRQVRLINQERGRIPHVFAGQVSIEAHQSAADKCLRIDQLYEIRHIVFLLLVFILSFCGLLPWQASVTTEFFGDGVFAQTAVVLEVAALFLIVDALFAVSSQSGTGGLYFSALSNRPLALLIGLVSGLILLTVTFALWDSETKGWWLWSWLISAFLVPASVWLYEVLAFRGRPMPESPLKDRLNEFLTKAGFVSGSVFLSDRSAASRPVRIVGLGSARKIILESRLIDQLTPLETEALIAIEIGRTKYCSAVKASVIFMFLSFFFFLFLELAVQQPWFYQGLGVNPSEGIGHGEAFVLYSMAVFVFMFPLIPIKNLFMRSVEENAERFSVKLLDWNSMISAIVKAFADKAGSIAADPLYSIFYISHPDELCRIKAIQRMAPRHTRQRDSWLPNA</sequence>
<comment type="caution">
    <text evidence="9">The sequence shown here is derived from an EMBL/GenBank/DDBJ whole genome shotgun (WGS) entry which is preliminary data.</text>
</comment>
<evidence type="ECO:0000256" key="7">
    <source>
        <dbReference type="SAM" id="Phobius"/>
    </source>
</evidence>
<keyword evidence="10" id="KW-1185">Reference proteome</keyword>
<dbReference type="Proteomes" id="UP000472580">
    <property type="component" value="Unassembled WGS sequence"/>
</dbReference>
<keyword evidence="5 6" id="KW-0482">Metalloprotease</keyword>
<proteinExistence type="inferred from homology"/>
<dbReference type="RefSeq" id="WP_160335957.1">
    <property type="nucleotide sequence ID" value="NZ_WSRP01000035.1"/>
</dbReference>
<name>A0A6L6YIP4_9BURK</name>
<dbReference type="EMBL" id="WSRP01000035">
    <property type="protein sequence ID" value="MVX57536.1"/>
    <property type="molecule type" value="Genomic_DNA"/>
</dbReference>
<dbReference type="AlphaFoldDB" id="A0A6L6YIP4"/>
<evidence type="ECO:0000313" key="9">
    <source>
        <dbReference type="EMBL" id="MVX57536.1"/>
    </source>
</evidence>